<comment type="cofactor">
    <cofactor evidence="1">
        <name>FMN</name>
        <dbReference type="ChEBI" id="CHEBI:58210"/>
    </cofactor>
</comment>
<dbReference type="AlphaFoldDB" id="A0A024E320"/>
<dbReference type="Pfam" id="PF01613">
    <property type="entry name" value="Flavin_Reduct"/>
    <property type="match status" value="1"/>
</dbReference>
<feature type="domain" description="Flavin reductase like" evidence="4">
    <location>
        <begin position="35"/>
        <end position="175"/>
    </location>
</feature>
<dbReference type="Gene3D" id="2.30.110.10">
    <property type="entry name" value="Electron Transport, Fmn-binding Protein, Chain A"/>
    <property type="match status" value="1"/>
</dbReference>
<evidence type="ECO:0000259" key="4">
    <source>
        <dbReference type="SMART" id="SM00903"/>
    </source>
</evidence>
<gene>
    <name evidence="5" type="ORF">OU5_0235</name>
</gene>
<dbReference type="Proteomes" id="UP000026913">
    <property type="component" value="Chromosome"/>
</dbReference>
<dbReference type="PANTHER" id="PTHR43567:SF1">
    <property type="entry name" value="FLAVOREDOXIN"/>
    <property type="match status" value="1"/>
</dbReference>
<dbReference type="SUPFAM" id="SSF50475">
    <property type="entry name" value="FMN-binding split barrel"/>
    <property type="match status" value="1"/>
</dbReference>
<dbReference type="InterPro" id="IPR002563">
    <property type="entry name" value="Flavin_Rdtase-like_dom"/>
</dbReference>
<dbReference type="InterPro" id="IPR052174">
    <property type="entry name" value="Flavoredoxin"/>
</dbReference>
<evidence type="ECO:0000256" key="3">
    <source>
        <dbReference type="ARBA" id="ARBA00038054"/>
    </source>
</evidence>
<organism evidence="5 6">
    <name type="scientific">Pseudomonas mandelii JR-1</name>
    <dbReference type="NCBI Taxonomy" id="1147786"/>
    <lineage>
        <taxon>Bacteria</taxon>
        <taxon>Pseudomonadati</taxon>
        <taxon>Pseudomonadota</taxon>
        <taxon>Gammaproteobacteria</taxon>
        <taxon>Pseudomonadales</taxon>
        <taxon>Pseudomonadaceae</taxon>
        <taxon>Pseudomonas</taxon>
    </lineage>
</organism>
<dbReference type="GO" id="GO:0016646">
    <property type="term" value="F:oxidoreductase activity, acting on the CH-NH group of donors, NAD or NADP as acceptor"/>
    <property type="evidence" value="ECO:0007669"/>
    <property type="project" value="UniProtKB-ARBA"/>
</dbReference>
<dbReference type="KEGG" id="pman:OU5_0235"/>
<keyword evidence="2" id="KW-0285">Flavoprotein</keyword>
<reference evidence="5 6" key="1">
    <citation type="journal article" date="2012" name="J. Bacteriol.">
        <title>Genome sequence of cold-adapted Pseudomonas mandelii strain JR-1.</title>
        <authorList>
            <person name="Jang S.H."/>
            <person name="Kim J."/>
            <person name="Kim J."/>
            <person name="Hong S."/>
            <person name="Lee C."/>
        </authorList>
    </citation>
    <scope>NUCLEOTIDE SEQUENCE [LARGE SCALE GENOMIC DNA]</scope>
    <source>
        <strain evidence="5 6">JR-1</strain>
    </source>
</reference>
<proteinExistence type="inferred from homology"/>
<evidence type="ECO:0000256" key="1">
    <source>
        <dbReference type="ARBA" id="ARBA00001917"/>
    </source>
</evidence>
<evidence type="ECO:0000313" key="6">
    <source>
        <dbReference type="Proteomes" id="UP000026913"/>
    </source>
</evidence>
<sequence length="207" mass="22939">MEHSIPFEQMKRPIKDNGECLTLKKMKINTAFTLMEPGPVVFVTTNDGRKNNIMTISWTMVMGFTPIFAITTGPWNYSYAALLKTKECVISIPTVDLIDCVIGVGTCSGADTDKFATFGLTPVKGKHVRSPLIKECLANIECKVVDIIEKHNIVVLEGLAAYIDESRKETRTLHSVGDGSFVVDGRKLDRREMMQSKLPEGVQVVSQ</sequence>
<comment type="similarity">
    <text evidence="3">Belongs to the flavoredoxin family.</text>
</comment>
<evidence type="ECO:0000256" key="2">
    <source>
        <dbReference type="ARBA" id="ARBA00022630"/>
    </source>
</evidence>
<dbReference type="PANTHER" id="PTHR43567">
    <property type="entry name" value="FLAVOREDOXIN-RELATED-RELATED"/>
    <property type="match status" value="1"/>
</dbReference>
<dbReference type="EMBL" id="CP005960">
    <property type="protein sequence ID" value="AHZ67314.1"/>
    <property type="molecule type" value="Genomic_DNA"/>
</dbReference>
<name>A0A024E320_9PSED</name>
<dbReference type="SMART" id="SM00903">
    <property type="entry name" value="Flavin_Reduct"/>
    <property type="match status" value="1"/>
</dbReference>
<dbReference type="GO" id="GO:0010181">
    <property type="term" value="F:FMN binding"/>
    <property type="evidence" value="ECO:0007669"/>
    <property type="project" value="InterPro"/>
</dbReference>
<dbReference type="HOGENOM" id="CLU_059021_5_0_6"/>
<accession>A0A024E320</accession>
<dbReference type="InterPro" id="IPR012349">
    <property type="entry name" value="Split_barrel_FMN-bd"/>
</dbReference>
<evidence type="ECO:0000313" key="5">
    <source>
        <dbReference type="EMBL" id="AHZ67314.1"/>
    </source>
</evidence>
<protein>
    <submittedName>
        <fullName evidence="5">Flavin reductase domain-containing protein</fullName>
    </submittedName>
</protein>